<accession>A0A813F9I5</accession>
<comment type="caution">
    <text evidence="1">The sequence shown here is derived from an EMBL/GenBank/DDBJ whole genome shotgun (WGS) entry which is preliminary data.</text>
</comment>
<protein>
    <submittedName>
        <fullName evidence="1">Uncharacterized protein</fullName>
    </submittedName>
</protein>
<evidence type="ECO:0000313" key="1">
    <source>
        <dbReference type="EMBL" id="CAE8608326.1"/>
    </source>
</evidence>
<dbReference type="Proteomes" id="UP000654075">
    <property type="component" value="Unassembled WGS sequence"/>
</dbReference>
<gene>
    <name evidence="1" type="ORF">PGLA1383_LOCUS26200</name>
</gene>
<sequence length="181" mass="19595">MEGFPANASWDLFFNSVDTVQVSKEVKTSAEVLFMDKLGFVSPQEAEGIVEGDILPEQLPVSLLAKAFCRRVVRSLEVLHHAKKFESGALTSVGSPSASLNAETYAMSAATAAAAMASPSKANDVDVQALLEKKDMKTMSFHLMPEQSVWNDLMAGVELANNQGRVAFSYIDLTIRDILPV</sequence>
<dbReference type="EMBL" id="CAJNNV010022760">
    <property type="protein sequence ID" value="CAE8608326.1"/>
    <property type="molecule type" value="Genomic_DNA"/>
</dbReference>
<organism evidence="1 2">
    <name type="scientific">Polarella glacialis</name>
    <name type="common">Dinoflagellate</name>
    <dbReference type="NCBI Taxonomy" id="89957"/>
    <lineage>
        <taxon>Eukaryota</taxon>
        <taxon>Sar</taxon>
        <taxon>Alveolata</taxon>
        <taxon>Dinophyceae</taxon>
        <taxon>Suessiales</taxon>
        <taxon>Suessiaceae</taxon>
        <taxon>Polarella</taxon>
    </lineage>
</organism>
<evidence type="ECO:0000313" key="2">
    <source>
        <dbReference type="Proteomes" id="UP000654075"/>
    </source>
</evidence>
<reference evidence="1" key="1">
    <citation type="submission" date="2021-02" db="EMBL/GenBank/DDBJ databases">
        <authorList>
            <person name="Dougan E. K."/>
            <person name="Rhodes N."/>
            <person name="Thang M."/>
            <person name="Chan C."/>
        </authorList>
    </citation>
    <scope>NUCLEOTIDE SEQUENCE</scope>
</reference>
<dbReference type="AlphaFoldDB" id="A0A813F9I5"/>
<keyword evidence="2" id="KW-1185">Reference proteome</keyword>
<proteinExistence type="predicted"/>
<name>A0A813F9I5_POLGL</name>